<dbReference type="Proteomes" id="UP000799750">
    <property type="component" value="Unassembled WGS sequence"/>
</dbReference>
<feature type="domain" description="Carrier" evidence="4">
    <location>
        <begin position="487"/>
        <end position="562"/>
    </location>
</feature>
<dbReference type="Pfam" id="PF23562">
    <property type="entry name" value="AMP-binding_C_3"/>
    <property type="match status" value="1"/>
</dbReference>
<dbReference type="InterPro" id="IPR020806">
    <property type="entry name" value="PKS_PP-bd"/>
</dbReference>
<dbReference type="Gene3D" id="1.10.1200.10">
    <property type="entry name" value="ACP-like"/>
    <property type="match status" value="1"/>
</dbReference>
<evidence type="ECO:0000256" key="1">
    <source>
        <dbReference type="ARBA" id="ARBA00022450"/>
    </source>
</evidence>
<gene>
    <name evidence="5" type="ORF">BU16DRAFT_552425</name>
</gene>
<dbReference type="Gene3D" id="3.40.50.720">
    <property type="entry name" value="NAD(P)-binding Rossmann-like Domain"/>
    <property type="match status" value="1"/>
</dbReference>
<comment type="similarity">
    <text evidence="3">Belongs to the NRP synthetase family.</text>
</comment>
<sequence length="996" mass="109801">MVSTATPVDNNRLIPNVIDLRAQRNPQDIFAKVPTSTTSYGSGFRSVTIVELSNAINRVAWLLQEHLGKGQDHEALAYIGPTDLRYSIVVIAAIKVGYKDTPHYPYEKTFEEAKYDPAFILHTSGSTGIPKPLTYNHSFITRIANVTSLPPPEGFQSLDKYFRSGSFFMTLPGFHVAGIGFSLIVPAFNSSVPVYPLPGPPPTTAAFIDAINNAVIDWAFLPPVVIDELGKDPELLEAVASKLKSSGDAVAARMPLYQVMVSSECATFPLVKRGHDEDGHDWNYIQVHPSVQAEFRHRFEDLHELIVVRTSENESYQPVFLHFPDLKEYETRDLFTPHPTKPGLWTHRSRVDDVIVFLNGEKTNPVSFEHEVAKHPEVGAALVAGQQRFEASLLVELVDNSAATPKDRLEIVDRIWPNVQKANSQCPAHAKVSKSKIILVDPEMPMLRAGKWTVQRQATLDLYSKILDEVYAEDDLDVLWIPAEDIVSESFVADTVREAVRSVTEWAEFNDDDEFFSLGMDSLQVFKLRRQLKAKLPQTISIATIYGNPSITLLAKEIWKSASHTQASESEIQRAMPDEAAAITATIQEYVNQIDAIATPPQTDSHPIAKPSPASEVILLTGSTGTLGSFILHDLLAQKTSAHIYCLNRAPNSSQLQTTRNQSHQLPTNFPLNRVTFLTADLSKPSFGLSEPLYTTLLTTTTRIIHNAWPVDFNRTLPSFHPSLSTVVALIAFAARSPKSPTLFFMSSISATINYSAPLIPEAVITDLACTAPMGYGQSKYVAERLLDHAARTLGVDATAVRIGQIAGTAENPRGWSRNEWLPSLVLSLRFVSALPDSLGAMDAVDWVPVDKLAGVLRELLFGAYGGKEGNGLRVFHAVNPAVVSWETLLPTVKELLSEHGEVAVLSFPAWLDLLKSRSGEVSNGGAGESSAEMLRRNPGMKLLGFYEELQPDGKDGTRAKMDLTRTLEASESMRSLEPIQKEWIAGWVRNWVASS</sequence>
<reference evidence="5" key="1">
    <citation type="journal article" date="2020" name="Stud. Mycol.">
        <title>101 Dothideomycetes genomes: a test case for predicting lifestyles and emergence of pathogens.</title>
        <authorList>
            <person name="Haridas S."/>
            <person name="Albert R."/>
            <person name="Binder M."/>
            <person name="Bloem J."/>
            <person name="Labutti K."/>
            <person name="Salamov A."/>
            <person name="Andreopoulos B."/>
            <person name="Baker S."/>
            <person name="Barry K."/>
            <person name="Bills G."/>
            <person name="Bluhm B."/>
            <person name="Cannon C."/>
            <person name="Castanera R."/>
            <person name="Culley D."/>
            <person name="Daum C."/>
            <person name="Ezra D."/>
            <person name="Gonzalez J."/>
            <person name="Henrissat B."/>
            <person name="Kuo A."/>
            <person name="Liang C."/>
            <person name="Lipzen A."/>
            <person name="Lutzoni F."/>
            <person name="Magnuson J."/>
            <person name="Mondo S."/>
            <person name="Nolan M."/>
            <person name="Ohm R."/>
            <person name="Pangilinan J."/>
            <person name="Park H.-J."/>
            <person name="Ramirez L."/>
            <person name="Alfaro M."/>
            <person name="Sun H."/>
            <person name="Tritt A."/>
            <person name="Yoshinaga Y."/>
            <person name="Zwiers L.-H."/>
            <person name="Turgeon B."/>
            <person name="Goodwin S."/>
            <person name="Spatafora J."/>
            <person name="Crous P."/>
            <person name="Grigoriev I."/>
        </authorList>
    </citation>
    <scope>NUCLEOTIDE SEQUENCE</scope>
    <source>
        <strain evidence="5">CBS 269.34</strain>
    </source>
</reference>
<name>A0A6A6QJI5_9PEZI</name>
<dbReference type="SMART" id="SM00823">
    <property type="entry name" value="PKS_PP"/>
    <property type="match status" value="1"/>
</dbReference>
<dbReference type="Pfam" id="PF00550">
    <property type="entry name" value="PP-binding"/>
    <property type="match status" value="1"/>
</dbReference>
<dbReference type="SUPFAM" id="SSF56801">
    <property type="entry name" value="Acetyl-CoA synthetase-like"/>
    <property type="match status" value="1"/>
</dbReference>
<organism evidence="5 6">
    <name type="scientific">Lophium mytilinum</name>
    <dbReference type="NCBI Taxonomy" id="390894"/>
    <lineage>
        <taxon>Eukaryota</taxon>
        <taxon>Fungi</taxon>
        <taxon>Dikarya</taxon>
        <taxon>Ascomycota</taxon>
        <taxon>Pezizomycotina</taxon>
        <taxon>Dothideomycetes</taxon>
        <taxon>Pleosporomycetidae</taxon>
        <taxon>Mytilinidiales</taxon>
        <taxon>Mytilinidiaceae</taxon>
        <taxon>Lophium</taxon>
    </lineage>
</organism>
<dbReference type="InterPro" id="IPR009081">
    <property type="entry name" value="PP-bd_ACP"/>
</dbReference>
<dbReference type="PROSITE" id="PS00455">
    <property type="entry name" value="AMP_BINDING"/>
    <property type="match status" value="1"/>
</dbReference>
<dbReference type="InterPro" id="IPR042099">
    <property type="entry name" value="ANL_N_sf"/>
</dbReference>
<dbReference type="PANTHER" id="PTHR43439">
    <property type="entry name" value="PHENYLACETATE-COENZYME A LIGASE"/>
    <property type="match status" value="1"/>
</dbReference>
<evidence type="ECO:0000313" key="5">
    <source>
        <dbReference type="EMBL" id="KAF2491843.1"/>
    </source>
</evidence>
<keyword evidence="1" id="KW-0596">Phosphopantetheine</keyword>
<accession>A0A6A6QJI5</accession>
<dbReference type="PANTHER" id="PTHR43439:SF2">
    <property type="entry name" value="ENZYME, PUTATIVE (JCVI)-RELATED"/>
    <property type="match status" value="1"/>
</dbReference>
<evidence type="ECO:0000256" key="2">
    <source>
        <dbReference type="ARBA" id="ARBA00022553"/>
    </source>
</evidence>
<protein>
    <submittedName>
        <fullName evidence="5">Putative NRPS-like enzyme</fullName>
    </submittedName>
</protein>
<dbReference type="InterPro" id="IPR020845">
    <property type="entry name" value="AMP-binding_CS"/>
</dbReference>
<dbReference type="Pfam" id="PF07993">
    <property type="entry name" value="NAD_binding_4"/>
    <property type="match status" value="1"/>
</dbReference>
<evidence type="ECO:0000313" key="6">
    <source>
        <dbReference type="Proteomes" id="UP000799750"/>
    </source>
</evidence>
<dbReference type="EMBL" id="MU004195">
    <property type="protein sequence ID" value="KAF2491843.1"/>
    <property type="molecule type" value="Genomic_DNA"/>
</dbReference>
<dbReference type="InterPro" id="IPR036736">
    <property type="entry name" value="ACP-like_sf"/>
</dbReference>
<dbReference type="Pfam" id="PF00501">
    <property type="entry name" value="AMP-binding"/>
    <property type="match status" value="1"/>
</dbReference>
<dbReference type="InterPro" id="IPR051414">
    <property type="entry name" value="Adenylate-forming_Reductase"/>
</dbReference>
<dbReference type="Gene3D" id="3.40.50.12780">
    <property type="entry name" value="N-terminal domain of ligase-like"/>
    <property type="match status" value="1"/>
</dbReference>
<keyword evidence="6" id="KW-1185">Reference proteome</keyword>
<proteinExistence type="inferred from homology"/>
<keyword evidence="2" id="KW-0597">Phosphoprotein</keyword>
<evidence type="ECO:0000256" key="3">
    <source>
        <dbReference type="ARBA" id="ARBA00029454"/>
    </source>
</evidence>
<dbReference type="GO" id="GO:0031177">
    <property type="term" value="F:phosphopantetheine binding"/>
    <property type="evidence" value="ECO:0007669"/>
    <property type="project" value="InterPro"/>
</dbReference>
<dbReference type="SUPFAM" id="SSF47336">
    <property type="entry name" value="ACP-like"/>
    <property type="match status" value="1"/>
</dbReference>
<dbReference type="InterPro" id="IPR000873">
    <property type="entry name" value="AMP-dep_synth/lig_dom"/>
</dbReference>
<dbReference type="InterPro" id="IPR013120">
    <property type="entry name" value="FAR_NAD-bd"/>
</dbReference>
<dbReference type="SUPFAM" id="SSF51735">
    <property type="entry name" value="NAD(P)-binding Rossmann-fold domains"/>
    <property type="match status" value="1"/>
</dbReference>
<dbReference type="PROSITE" id="PS50075">
    <property type="entry name" value="CARRIER"/>
    <property type="match status" value="1"/>
</dbReference>
<dbReference type="InterPro" id="IPR036291">
    <property type="entry name" value="NAD(P)-bd_dom_sf"/>
</dbReference>
<dbReference type="OrthoDB" id="429813at2759"/>
<dbReference type="AlphaFoldDB" id="A0A6A6QJI5"/>
<evidence type="ECO:0000259" key="4">
    <source>
        <dbReference type="PROSITE" id="PS50075"/>
    </source>
</evidence>